<dbReference type="EMBL" id="MU006701">
    <property type="protein sequence ID" value="KAF2633347.1"/>
    <property type="molecule type" value="Genomic_DNA"/>
</dbReference>
<dbReference type="Proteomes" id="UP000799754">
    <property type="component" value="Unassembled WGS sequence"/>
</dbReference>
<name>A0ACB6SHB7_9PLEO</name>
<accession>A0ACB6SHB7</accession>
<evidence type="ECO:0000313" key="2">
    <source>
        <dbReference type="Proteomes" id="UP000799754"/>
    </source>
</evidence>
<proteinExistence type="predicted"/>
<gene>
    <name evidence="1" type="ORF">BU25DRAFT_4287</name>
</gene>
<comment type="caution">
    <text evidence="1">The sequence shown here is derived from an EMBL/GenBank/DDBJ whole genome shotgun (WGS) entry which is preliminary data.</text>
</comment>
<protein>
    <submittedName>
        <fullName evidence="1">Uncharacterized protein</fullName>
    </submittedName>
</protein>
<evidence type="ECO:0000313" key="1">
    <source>
        <dbReference type="EMBL" id="KAF2633347.1"/>
    </source>
</evidence>
<sequence length="282" mass="31696">MFDRLREKAHGRDEKRPSFDGYQQQASAPAPAYASASSYQAPPPFQTHFASMSMHSTDDLRFLHFPPQIVDQCRNTILSVWRGGIQREGMYGNSQEFKLSGYPWSAMGSDAMEARRLIAALLGTLHSMGWILSLNTDVSKSPNDKDTLLFRYQSPAPAPCDWCSISFSRSDRIRLVDAGPEVCQALPARLGQEWVSKVSQYAPGIEEIKLHGYPWSPTGKETMRARELLLTMLGTLEEYGWTVYASIDQSMSGGSQNTSETDTWHLCRPKGWTRGHPVYHGR</sequence>
<organism evidence="1 2">
    <name type="scientific">Macroventuria anomochaeta</name>
    <dbReference type="NCBI Taxonomy" id="301207"/>
    <lineage>
        <taxon>Eukaryota</taxon>
        <taxon>Fungi</taxon>
        <taxon>Dikarya</taxon>
        <taxon>Ascomycota</taxon>
        <taxon>Pezizomycotina</taxon>
        <taxon>Dothideomycetes</taxon>
        <taxon>Pleosporomycetidae</taxon>
        <taxon>Pleosporales</taxon>
        <taxon>Pleosporineae</taxon>
        <taxon>Didymellaceae</taxon>
        <taxon>Macroventuria</taxon>
    </lineage>
</organism>
<reference evidence="1" key="1">
    <citation type="journal article" date="2020" name="Stud. Mycol.">
        <title>101 Dothideomycetes genomes: a test case for predicting lifestyles and emergence of pathogens.</title>
        <authorList>
            <person name="Haridas S."/>
            <person name="Albert R."/>
            <person name="Binder M."/>
            <person name="Bloem J."/>
            <person name="Labutti K."/>
            <person name="Salamov A."/>
            <person name="Andreopoulos B."/>
            <person name="Baker S."/>
            <person name="Barry K."/>
            <person name="Bills G."/>
            <person name="Bluhm B."/>
            <person name="Cannon C."/>
            <person name="Castanera R."/>
            <person name="Culley D."/>
            <person name="Daum C."/>
            <person name="Ezra D."/>
            <person name="Gonzalez J."/>
            <person name="Henrissat B."/>
            <person name="Kuo A."/>
            <person name="Liang C."/>
            <person name="Lipzen A."/>
            <person name="Lutzoni F."/>
            <person name="Magnuson J."/>
            <person name="Mondo S."/>
            <person name="Nolan M."/>
            <person name="Ohm R."/>
            <person name="Pangilinan J."/>
            <person name="Park H.-J."/>
            <person name="Ramirez L."/>
            <person name="Alfaro M."/>
            <person name="Sun H."/>
            <person name="Tritt A."/>
            <person name="Yoshinaga Y."/>
            <person name="Zwiers L.-H."/>
            <person name="Turgeon B."/>
            <person name="Goodwin S."/>
            <person name="Spatafora J."/>
            <person name="Crous P."/>
            <person name="Grigoriev I."/>
        </authorList>
    </citation>
    <scope>NUCLEOTIDE SEQUENCE</scope>
    <source>
        <strain evidence="1">CBS 525.71</strain>
    </source>
</reference>
<keyword evidence="2" id="KW-1185">Reference proteome</keyword>